<gene>
    <name evidence="2" type="ORF">PPRIM_AZ9-3.1.T1600035</name>
</gene>
<sequence length="197" mass="23540">MPFVEFNLDIILKYGQALYLANSQSNWVVDRMCRMTCIQDSHWQISYEVFQNHFEYKYAIGDYCLQNQSYIQWEKGPNRNLNLKNDMAMTIKNKWEQRKIQFLLQTDSSASVVILMSNLDSIQKKLKNNKDMKNNQKIFHMSHYIDINKIIMGIEVQYYLLTKGKNPYEFISKPFTLNLDDEQCFQTKDLQFTKILL</sequence>
<comment type="caution">
    <text evidence="2">The sequence shown here is derived from an EMBL/GenBank/DDBJ whole genome shotgun (WGS) entry which is preliminary data.</text>
</comment>
<reference evidence="2" key="1">
    <citation type="submission" date="2021-01" db="EMBL/GenBank/DDBJ databases">
        <authorList>
            <consortium name="Genoscope - CEA"/>
            <person name="William W."/>
        </authorList>
    </citation>
    <scope>NUCLEOTIDE SEQUENCE</scope>
</reference>
<evidence type="ECO:0000313" key="3">
    <source>
        <dbReference type="Proteomes" id="UP000688137"/>
    </source>
</evidence>
<protein>
    <recommendedName>
        <fullName evidence="1">CBM20 domain-containing protein</fullName>
    </recommendedName>
</protein>
<organism evidence="2 3">
    <name type="scientific">Paramecium primaurelia</name>
    <dbReference type="NCBI Taxonomy" id="5886"/>
    <lineage>
        <taxon>Eukaryota</taxon>
        <taxon>Sar</taxon>
        <taxon>Alveolata</taxon>
        <taxon>Ciliophora</taxon>
        <taxon>Intramacronucleata</taxon>
        <taxon>Oligohymenophorea</taxon>
        <taxon>Peniculida</taxon>
        <taxon>Parameciidae</taxon>
        <taxon>Paramecium</taxon>
    </lineage>
</organism>
<dbReference type="AlphaFoldDB" id="A0A8S1QEX8"/>
<proteinExistence type="predicted"/>
<dbReference type="OMA" id="ANSQSNW"/>
<dbReference type="EMBL" id="CAJJDM010000165">
    <property type="protein sequence ID" value="CAD8114489.1"/>
    <property type="molecule type" value="Genomic_DNA"/>
</dbReference>
<dbReference type="Pfam" id="PF00686">
    <property type="entry name" value="CBM_20"/>
    <property type="match status" value="1"/>
</dbReference>
<dbReference type="Proteomes" id="UP000688137">
    <property type="component" value="Unassembled WGS sequence"/>
</dbReference>
<name>A0A8S1QEX8_PARPR</name>
<dbReference type="GO" id="GO:2001070">
    <property type="term" value="F:starch binding"/>
    <property type="evidence" value="ECO:0007669"/>
    <property type="project" value="InterPro"/>
</dbReference>
<accession>A0A8S1QEX8</accession>
<feature type="domain" description="CBM20" evidence="1">
    <location>
        <begin position="4"/>
        <end position="89"/>
    </location>
</feature>
<evidence type="ECO:0000259" key="1">
    <source>
        <dbReference type="Pfam" id="PF00686"/>
    </source>
</evidence>
<evidence type="ECO:0000313" key="2">
    <source>
        <dbReference type="EMBL" id="CAD8114489.1"/>
    </source>
</evidence>
<dbReference type="InterPro" id="IPR002044">
    <property type="entry name" value="CBM20"/>
</dbReference>
<keyword evidence="3" id="KW-1185">Reference proteome</keyword>